<dbReference type="HAMAP" id="MF_01106">
    <property type="entry name" value="ArgJ"/>
    <property type="match status" value="1"/>
</dbReference>
<dbReference type="PANTHER" id="PTHR23100">
    <property type="entry name" value="ARGININE BIOSYNTHESIS BIFUNCTIONAL PROTEIN ARGJ"/>
    <property type="match status" value="1"/>
</dbReference>
<dbReference type="CDD" id="cd02152">
    <property type="entry name" value="OAT"/>
    <property type="match status" value="1"/>
</dbReference>
<dbReference type="InterPro" id="IPR002813">
    <property type="entry name" value="Arg_biosynth_ArgJ"/>
</dbReference>
<comment type="subunit">
    <text evidence="2 6">Heterotetramer of two alpha and two beta chains.</text>
</comment>
<feature type="binding site" evidence="6">
    <location>
        <position position="281"/>
    </location>
    <ligand>
        <name>substrate</name>
    </ligand>
</feature>
<sequence length="405" mass="40906">MTSGGTLAVTSQDTQVDRSAGVTAPAGFRAAGVIAGIKPAGKPDLTVVVNDGPYDLAAGVFTTNKVKAAPVLWSQQVLTDGKLKAVVLNSGGANACTGPEGFQDTHKTAEELAAILGVGAIEIGVCSTGLIGERLPMDKLLPGLQAAVDALGNTAGHSLAAATAVMTTDNVPKQAVLTHPDGWSIGGFAKGAGMCAPNMATMLSVITTDAIVDQPHLDHVLRNAVGKTFNRLDVDGGTSTNDTVLLLSSGASGVTVDPDEFEVALTALAADLVKQLQADAEGVTKHVSITVLNAATEAEAVAAAKVVAEDNLCKTAFFAADPNWGRIAMAVGNAPTAFDPSLLDITLNGAAICVAGGKGVDRSEADLSGLEIDVVIDLHAGNASATVLTTDLSHAYVEENSAYSS</sequence>
<feature type="binding site" evidence="6">
    <location>
        <position position="190"/>
    </location>
    <ligand>
        <name>substrate</name>
    </ligand>
</feature>
<dbReference type="NCBIfam" id="NF003802">
    <property type="entry name" value="PRK05388.1"/>
    <property type="match status" value="1"/>
</dbReference>
<dbReference type="InterPro" id="IPR016117">
    <property type="entry name" value="ArgJ-like_dom_sf"/>
</dbReference>
<name>A0ABN2DU76_9ACTN</name>
<evidence type="ECO:0000256" key="1">
    <source>
        <dbReference type="ARBA" id="ARBA00006774"/>
    </source>
</evidence>
<reference evidence="7 8" key="1">
    <citation type="journal article" date="2019" name="Int. J. Syst. Evol. Microbiol.">
        <title>The Global Catalogue of Microorganisms (GCM) 10K type strain sequencing project: providing services to taxonomists for standard genome sequencing and annotation.</title>
        <authorList>
            <consortium name="The Broad Institute Genomics Platform"/>
            <consortium name="The Broad Institute Genome Sequencing Center for Infectious Disease"/>
            <person name="Wu L."/>
            <person name="Ma J."/>
        </authorList>
    </citation>
    <scope>NUCLEOTIDE SEQUENCE [LARGE SCALE GENOMIC DNA]</scope>
    <source>
        <strain evidence="7 8">JCM 14969</strain>
    </source>
</reference>
<dbReference type="EMBL" id="BAAAOS010000031">
    <property type="protein sequence ID" value="GAA1586829.1"/>
    <property type="molecule type" value="Genomic_DNA"/>
</dbReference>
<keyword evidence="6" id="KW-0055">Arginine biosynthesis</keyword>
<keyword evidence="3 6" id="KW-0808">Transferase</keyword>
<feature type="binding site" evidence="6">
    <location>
        <position position="405"/>
    </location>
    <ligand>
        <name>substrate</name>
    </ligand>
</feature>
<comment type="catalytic activity">
    <reaction evidence="6">
        <text>N(2)-acetyl-L-ornithine + L-glutamate = N-acetyl-L-glutamate + L-ornithine</text>
        <dbReference type="Rhea" id="RHEA:15349"/>
        <dbReference type="ChEBI" id="CHEBI:29985"/>
        <dbReference type="ChEBI" id="CHEBI:44337"/>
        <dbReference type="ChEBI" id="CHEBI:46911"/>
        <dbReference type="ChEBI" id="CHEBI:57805"/>
        <dbReference type="EC" id="2.3.1.35"/>
    </reaction>
</comment>
<dbReference type="Gene3D" id="3.60.70.12">
    <property type="entry name" value="L-amino peptidase D-ALA esterase/amidase"/>
    <property type="match status" value="1"/>
</dbReference>
<keyword evidence="6" id="KW-0028">Amino-acid biosynthesis</keyword>
<feature type="chain" id="PRO_5044899056" description="Arginine biosynthesis bifunctional protein ArgJ beta chain" evidence="6">
    <location>
        <begin position="201"/>
        <end position="405"/>
    </location>
</feature>
<keyword evidence="8" id="KW-1185">Reference proteome</keyword>
<feature type="binding site" evidence="6">
    <location>
        <position position="201"/>
    </location>
    <ligand>
        <name>substrate</name>
    </ligand>
</feature>
<dbReference type="Pfam" id="PF01960">
    <property type="entry name" value="ArgJ"/>
    <property type="match status" value="1"/>
</dbReference>
<feature type="site" description="Involved in the stabilization of negative charge on the oxyanion by the formation of the oxyanion hole" evidence="6">
    <location>
        <position position="129"/>
    </location>
</feature>
<feature type="site" description="Involved in the stabilization of negative charge on the oxyanion by the formation of the oxyanion hole" evidence="6">
    <location>
        <position position="128"/>
    </location>
</feature>
<dbReference type="Gene3D" id="3.30.2330.10">
    <property type="entry name" value="arginine biosynthesis bifunctional protein suprefamily"/>
    <property type="match status" value="1"/>
</dbReference>
<comment type="caution">
    <text evidence="7">The sequence shown here is derived from an EMBL/GenBank/DDBJ whole genome shotgun (WGS) entry which is preliminary data.</text>
</comment>
<evidence type="ECO:0000256" key="2">
    <source>
        <dbReference type="ARBA" id="ARBA00011475"/>
    </source>
</evidence>
<protein>
    <recommendedName>
        <fullName evidence="6">Arginine biosynthesis bifunctional protein ArgJ</fullName>
    </recommendedName>
    <domain>
        <recommendedName>
            <fullName evidence="6">Glutamate N-acetyltransferase</fullName>
            <ecNumber evidence="6">2.3.1.35</ecNumber>
        </recommendedName>
        <alternativeName>
            <fullName evidence="6">Ornithine acetyltransferase</fullName>
            <shortName evidence="6">OATase</shortName>
        </alternativeName>
        <alternativeName>
            <fullName evidence="6">Ornithine transacetylase</fullName>
        </alternativeName>
    </domain>
    <domain>
        <recommendedName>
            <fullName evidence="6">Amino-acid acetyltransferase</fullName>
            <ecNumber evidence="6">2.3.1.1</ecNumber>
        </recommendedName>
        <alternativeName>
            <fullName evidence="6">N-acetylglutamate synthase</fullName>
            <shortName evidence="6">AGSase</shortName>
        </alternativeName>
    </domain>
    <component>
        <recommendedName>
            <fullName evidence="6">Arginine biosynthesis bifunctional protein ArgJ alpha chain</fullName>
        </recommendedName>
    </component>
    <component>
        <recommendedName>
            <fullName evidence="6">Arginine biosynthesis bifunctional protein ArgJ beta chain</fullName>
        </recommendedName>
    </component>
</protein>
<dbReference type="SUPFAM" id="SSF56266">
    <property type="entry name" value="DmpA/ArgJ-like"/>
    <property type="match status" value="1"/>
</dbReference>
<keyword evidence="5 6" id="KW-0012">Acyltransferase</keyword>
<dbReference type="RefSeq" id="WP_344217033.1">
    <property type="nucleotide sequence ID" value="NZ_BAAAOS010000031.1"/>
</dbReference>
<organism evidence="7 8">
    <name type="scientific">Kribbella sancticallisti</name>
    <dbReference type="NCBI Taxonomy" id="460087"/>
    <lineage>
        <taxon>Bacteria</taxon>
        <taxon>Bacillati</taxon>
        <taxon>Actinomycetota</taxon>
        <taxon>Actinomycetes</taxon>
        <taxon>Propionibacteriales</taxon>
        <taxon>Kribbellaceae</taxon>
        <taxon>Kribbella</taxon>
    </lineage>
</organism>
<feature type="site" description="Cleavage; by autolysis" evidence="6">
    <location>
        <begin position="200"/>
        <end position="201"/>
    </location>
</feature>
<dbReference type="EC" id="2.3.1.1" evidence="6"/>
<evidence type="ECO:0000256" key="6">
    <source>
        <dbReference type="HAMAP-Rule" id="MF_01106"/>
    </source>
</evidence>
<comment type="pathway">
    <text evidence="6">Amino-acid biosynthesis; L-arginine biosynthesis; L-ornithine and N-acetyl-L-glutamate from L-glutamate and N(2)-acetyl-L-ornithine (cyclic): step 1/1.</text>
</comment>
<gene>
    <name evidence="6 7" type="primary">argJ</name>
    <name evidence="7" type="ORF">GCM10009789_45520</name>
</gene>
<evidence type="ECO:0000256" key="5">
    <source>
        <dbReference type="ARBA" id="ARBA00023315"/>
    </source>
</evidence>
<dbReference type="Proteomes" id="UP001500393">
    <property type="component" value="Unassembled WGS sequence"/>
</dbReference>
<accession>A0ABN2DU76</accession>
<dbReference type="NCBIfam" id="TIGR00120">
    <property type="entry name" value="ArgJ"/>
    <property type="match status" value="1"/>
</dbReference>
<feature type="binding site" evidence="6">
    <location>
        <position position="167"/>
    </location>
    <ligand>
        <name>substrate</name>
    </ligand>
</feature>
<feature type="active site" description="Nucleophile" evidence="6">
    <location>
        <position position="201"/>
    </location>
</feature>
<evidence type="ECO:0000256" key="4">
    <source>
        <dbReference type="ARBA" id="ARBA00022813"/>
    </source>
</evidence>
<comment type="function">
    <text evidence="6">Catalyzes two activities which are involved in the cyclic version of arginine biosynthesis: the synthesis of N-acetylglutamate from glutamate and acetyl-CoA as the acetyl donor, and of ornithine by transacetylation between N(2)-acetylornithine and glutamate.</text>
</comment>
<comment type="subcellular location">
    <subcellularLocation>
        <location evidence="6">Cytoplasm</location>
    </subcellularLocation>
</comment>
<feature type="binding site" evidence="6">
    <location>
        <position position="400"/>
    </location>
    <ligand>
        <name>substrate</name>
    </ligand>
</feature>
<dbReference type="Gene3D" id="3.10.20.340">
    <property type="entry name" value="ArgJ beta chain, C-terminal domain"/>
    <property type="match status" value="1"/>
</dbReference>
<proteinExistence type="inferred from homology"/>
<keyword evidence="6" id="KW-0963">Cytoplasm</keyword>
<dbReference type="EC" id="2.3.1.35" evidence="6"/>
<comment type="similarity">
    <text evidence="1 6">Belongs to the ArgJ family.</text>
</comment>
<dbReference type="PANTHER" id="PTHR23100:SF0">
    <property type="entry name" value="ARGININE BIOSYNTHESIS BIFUNCTIONAL PROTEIN ARGJ, MITOCHONDRIAL"/>
    <property type="match status" value="1"/>
</dbReference>
<comment type="catalytic activity">
    <reaction evidence="6">
        <text>L-glutamate + acetyl-CoA = N-acetyl-L-glutamate + CoA + H(+)</text>
        <dbReference type="Rhea" id="RHEA:24292"/>
        <dbReference type="ChEBI" id="CHEBI:15378"/>
        <dbReference type="ChEBI" id="CHEBI:29985"/>
        <dbReference type="ChEBI" id="CHEBI:44337"/>
        <dbReference type="ChEBI" id="CHEBI:57287"/>
        <dbReference type="ChEBI" id="CHEBI:57288"/>
        <dbReference type="EC" id="2.3.1.1"/>
    </reaction>
</comment>
<evidence type="ECO:0000313" key="8">
    <source>
        <dbReference type="Proteomes" id="UP001500393"/>
    </source>
</evidence>
<feature type="chain" id="PRO_5044899057" description="Arginine biosynthesis bifunctional protein ArgJ alpha chain" evidence="6">
    <location>
        <begin position="1"/>
        <end position="200"/>
    </location>
</feature>
<comment type="pathway">
    <text evidence="6">Amino-acid biosynthesis; L-arginine biosynthesis; N(2)-acetyl-L-ornithine from L-glutamate: step 1/4.</text>
</comment>
<keyword evidence="6" id="KW-0511">Multifunctional enzyme</keyword>
<dbReference type="InterPro" id="IPR042195">
    <property type="entry name" value="ArgJ_beta_C"/>
</dbReference>
<keyword evidence="4 6" id="KW-0068">Autocatalytic cleavage</keyword>
<evidence type="ECO:0000256" key="3">
    <source>
        <dbReference type="ARBA" id="ARBA00022679"/>
    </source>
</evidence>
<evidence type="ECO:0000313" key="7">
    <source>
        <dbReference type="EMBL" id="GAA1586829.1"/>
    </source>
</evidence>